<organism evidence="6 7">
    <name type="scientific">Berryella intestinalis</name>
    <dbReference type="NCBI Taxonomy" id="1531429"/>
    <lineage>
        <taxon>Bacteria</taxon>
        <taxon>Bacillati</taxon>
        <taxon>Actinomycetota</taxon>
        <taxon>Coriobacteriia</taxon>
        <taxon>Eggerthellales</taxon>
        <taxon>Eggerthellaceae</taxon>
        <taxon>Berryella</taxon>
    </lineage>
</organism>
<feature type="transmembrane region" description="Helical" evidence="5">
    <location>
        <begin position="98"/>
        <end position="117"/>
    </location>
</feature>
<dbReference type="Pfam" id="PF00146">
    <property type="entry name" value="NADHdh"/>
    <property type="match status" value="1"/>
</dbReference>
<dbReference type="Proteomes" id="UP000031121">
    <property type="component" value="Chromosome"/>
</dbReference>
<evidence type="ECO:0000256" key="4">
    <source>
        <dbReference type="ARBA" id="ARBA00023136"/>
    </source>
</evidence>
<evidence type="ECO:0000256" key="1">
    <source>
        <dbReference type="ARBA" id="ARBA00004141"/>
    </source>
</evidence>
<dbReference type="OrthoDB" id="9778499at2"/>
<gene>
    <name evidence="6" type="primary">hycD</name>
    <name evidence="6" type="ORF">JI75_01340</name>
</gene>
<feature type="transmembrane region" description="Helical" evidence="5">
    <location>
        <begin position="253"/>
        <end position="275"/>
    </location>
</feature>
<dbReference type="RefSeq" id="WP_039688150.1">
    <property type="nucleotide sequence ID" value="NZ_CP009302.1"/>
</dbReference>
<evidence type="ECO:0000256" key="5">
    <source>
        <dbReference type="SAM" id="Phobius"/>
    </source>
</evidence>
<comment type="subcellular location">
    <subcellularLocation>
        <location evidence="1">Membrane</location>
        <topology evidence="1">Multi-pass membrane protein</topology>
    </subcellularLocation>
</comment>
<keyword evidence="4 5" id="KW-0472">Membrane</keyword>
<protein>
    <submittedName>
        <fullName evidence="6">Hydrogenase 3 membrane subunit</fullName>
    </submittedName>
</protein>
<evidence type="ECO:0000313" key="7">
    <source>
        <dbReference type="Proteomes" id="UP000031121"/>
    </source>
</evidence>
<evidence type="ECO:0000256" key="2">
    <source>
        <dbReference type="ARBA" id="ARBA00022692"/>
    </source>
</evidence>
<keyword evidence="3 5" id="KW-1133">Transmembrane helix</keyword>
<feature type="transmembrane region" description="Helical" evidence="5">
    <location>
        <begin position="6"/>
        <end position="28"/>
    </location>
</feature>
<dbReference type="PANTHER" id="PTHR43359:SF1">
    <property type="entry name" value="FORMATE HYDROGENLYASE SUBUNIT 4-RELATED"/>
    <property type="match status" value="1"/>
</dbReference>
<dbReference type="GO" id="GO:0005886">
    <property type="term" value="C:plasma membrane"/>
    <property type="evidence" value="ECO:0007669"/>
    <property type="project" value="TreeGrafter"/>
</dbReference>
<feature type="transmembrane region" description="Helical" evidence="5">
    <location>
        <begin position="172"/>
        <end position="191"/>
    </location>
</feature>
<dbReference type="InterPro" id="IPR052561">
    <property type="entry name" value="ComplexI_Subunit1"/>
</dbReference>
<dbReference type="AlphaFoldDB" id="A0A0A8B230"/>
<evidence type="ECO:0000313" key="6">
    <source>
        <dbReference type="EMBL" id="AJC11531.1"/>
    </source>
</evidence>
<feature type="transmembrane region" description="Helical" evidence="5">
    <location>
        <begin position="287"/>
        <end position="307"/>
    </location>
</feature>
<dbReference type="EMBL" id="CP009302">
    <property type="protein sequence ID" value="AJC11531.1"/>
    <property type="molecule type" value="Genomic_DNA"/>
</dbReference>
<sequence length="309" mass="33026">MAEIIVAILQALVLVLIAPLFSGIARWLRAKIHTRRGPSIFQDYYDIFKLLTREDLRTANSSFVSRLMPPLYFATMLVLACGVPMFTRACPVPALGDIITIIYLLAIPRFFFALAAVDSSSAYGGIGGIRELIIGVLVEPSMMLALFVAALATGTTNIGGMGEAIGSLMQSSPVAVIVAGVAFAIACYIELGKLPYDAAEAEQEIQEGPLQEYSGPSLAMLKVAMSMKQILVIAWFLAIFAPFGSAVEFAPLAVLLGACAFSTKAGVVGIVCSLIENSVSRVRWKYMGRQTWMVVGVSVVALVFCVLGI</sequence>
<reference evidence="6 7" key="2">
    <citation type="journal article" date="2015" name="Genome Announc.">
        <title>Complete Genome Sequence of Coriobacteriaceae Strain 68-1-3, a Novel Mucus-Degrading Isolate from the Swine Intestinal Tract.</title>
        <authorList>
            <person name="Looft T."/>
            <person name="Bayles D.O."/>
            <person name="Alt D.P."/>
            <person name="Stanton T.B."/>
        </authorList>
    </citation>
    <scope>NUCLEOTIDE SEQUENCE [LARGE SCALE GENOMIC DNA]</scope>
    <source>
        <strain evidence="6 7">68-1-3</strain>
    </source>
</reference>
<feature type="transmembrane region" description="Helical" evidence="5">
    <location>
        <begin position="129"/>
        <end position="152"/>
    </location>
</feature>
<feature type="transmembrane region" description="Helical" evidence="5">
    <location>
        <begin position="67"/>
        <end position="86"/>
    </location>
</feature>
<reference evidence="7" key="1">
    <citation type="submission" date="2014-08" db="EMBL/GenBank/DDBJ databases">
        <title>Coriobacteriaceae sp. complete genome.</title>
        <authorList>
            <person name="Looft T."/>
            <person name="Bayles D.O."/>
            <person name="Stanton T.B."/>
        </authorList>
    </citation>
    <scope>NUCLEOTIDE SEQUENCE [LARGE SCALE GENOMIC DNA]</scope>
    <source>
        <strain evidence="7">68-1-3</strain>
    </source>
</reference>
<keyword evidence="7" id="KW-1185">Reference proteome</keyword>
<proteinExistence type="predicted"/>
<feature type="transmembrane region" description="Helical" evidence="5">
    <location>
        <begin position="230"/>
        <end position="247"/>
    </location>
</feature>
<name>A0A0A8B230_9ACTN</name>
<evidence type="ECO:0000256" key="3">
    <source>
        <dbReference type="ARBA" id="ARBA00022989"/>
    </source>
</evidence>
<dbReference type="PANTHER" id="PTHR43359">
    <property type="entry name" value="FORMATE HYDROGENLYASE SUBUNIT 4"/>
    <property type="match status" value="1"/>
</dbReference>
<dbReference type="STRING" id="1531429.JI75_01340"/>
<dbReference type="HOGENOM" id="CLU_015134_2_1_11"/>
<keyword evidence="2 5" id="KW-0812">Transmembrane</keyword>
<dbReference type="InterPro" id="IPR001694">
    <property type="entry name" value="NADH_UbQ_OxRdtase_su1/FPO"/>
</dbReference>
<accession>A0A0A8B230</accession>
<dbReference type="KEGG" id="cbac:JI75_01340"/>